<dbReference type="GO" id="GO:0003677">
    <property type="term" value="F:DNA binding"/>
    <property type="evidence" value="ECO:0007669"/>
    <property type="project" value="UniProtKB-KW"/>
</dbReference>
<feature type="region of interest" description="Disordered" evidence="7">
    <location>
        <begin position="30"/>
        <end position="50"/>
    </location>
</feature>
<feature type="active site" description="O-(5'-phospho-DNA)-serine intermediate" evidence="4 5">
    <location>
        <position position="29"/>
    </location>
</feature>
<evidence type="ECO:0000256" key="7">
    <source>
        <dbReference type="SAM" id="MobiDB-lite"/>
    </source>
</evidence>
<evidence type="ECO:0000256" key="5">
    <source>
        <dbReference type="PROSITE-ProRule" id="PRU10137"/>
    </source>
</evidence>
<evidence type="ECO:0000313" key="10">
    <source>
        <dbReference type="EMBL" id="ERH24708.1"/>
    </source>
</evidence>
<dbReference type="Pfam" id="PF13408">
    <property type="entry name" value="Zn_ribbon_recom"/>
    <property type="match status" value="1"/>
</dbReference>
<keyword evidence="6" id="KW-0175">Coiled coil</keyword>
<dbReference type="Gene3D" id="3.40.50.1390">
    <property type="entry name" value="Resolvase, N-terminal catalytic domain"/>
    <property type="match status" value="1"/>
</dbReference>
<name>U1RYG8_9ACTO</name>
<feature type="region of interest" description="Disordered" evidence="7">
    <location>
        <begin position="511"/>
        <end position="568"/>
    </location>
</feature>
<feature type="compositionally biased region" description="Acidic residues" evidence="7">
    <location>
        <begin position="537"/>
        <end position="549"/>
    </location>
</feature>
<evidence type="ECO:0000259" key="8">
    <source>
        <dbReference type="PROSITE" id="PS51736"/>
    </source>
</evidence>
<sequence>MPDALAPDPFTAMAAQLTPKRAVSYIRVSTREQAQRGGSEEGFSLPAQREANKRKAQSMGALVVKEFADRGESARSANRPELQKMLAYLKEDGGIDYVIVHKLDRLARNRADDVEINRAFEEAGVRLVSTSENIDQTPGGMLLHGIMSSIAEFYSRNLANEVIKGMGEKARNGGTLGKAPLGYLNVRARDENGREIRTIALDEERAPLIRLAFTEYATGNWTVSQLADHLNTLGLSIPPTPRRCAKPITTTRLHKILRHPYYKGTISFQGVEYVGAHEPLVDEETWSHVQAMLDSHRYGERQRIHNHFLKSTVVCGQCGARLSVQNAKNSKGTIYPYFVCARRCRLHDCAFTAVLIDVVEDRMVDLYRTIQLSAADRTQIEHYLYDELSQIEGDKAKAVRSLTTRRTNIEDRRRRLLHAHYEGAVPLDLLKEEQAKLSTELNQIERQLAAYKADAAEVRQHLTQALDLLEDCHRLYQAAPGHLKKLLNQVFFERVLVNPLIDEEGRVILPGEGTSDGANAGGPVDKDAAGRTGGEDSAGEEEGTGDDSGGEGADADTPTLMPHSIHLADTGSGTRLSALLISPFDQLTSPSLHAAAHAHHLQHAAQPDTPTTPPTADDEPTSSTTRTTPTLVGERCSTSGTASQPVLTGVGSGKSLLVPPVGFEPTTLRF</sequence>
<evidence type="ECO:0000256" key="4">
    <source>
        <dbReference type="PIRSR" id="PIRSR606118-50"/>
    </source>
</evidence>
<dbReference type="InterPro" id="IPR011109">
    <property type="entry name" value="DNA_bind_recombinase_dom"/>
</dbReference>
<comment type="caution">
    <text evidence="10">The sequence shown here is derived from an EMBL/GenBank/DDBJ whole genome shotgun (WGS) entry which is preliminary data.</text>
</comment>
<keyword evidence="1" id="KW-0229">DNA integration</keyword>
<dbReference type="InterPro" id="IPR038109">
    <property type="entry name" value="DNA_bind_recomb_sf"/>
</dbReference>
<keyword evidence="3" id="KW-0233">DNA recombination</keyword>
<dbReference type="Pfam" id="PF00239">
    <property type="entry name" value="Resolvase"/>
    <property type="match status" value="1"/>
</dbReference>
<feature type="coiled-coil region" evidence="6">
    <location>
        <begin position="427"/>
        <end position="461"/>
    </location>
</feature>
<dbReference type="InterPro" id="IPR050639">
    <property type="entry name" value="SSR_resolvase"/>
</dbReference>
<feature type="domain" description="Resolvase/invertase-type recombinase catalytic" evidence="8">
    <location>
        <begin position="21"/>
        <end position="173"/>
    </location>
</feature>
<evidence type="ECO:0000256" key="1">
    <source>
        <dbReference type="ARBA" id="ARBA00022908"/>
    </source>
</evidence>
<organism evidence="10 11">
    <name type="scientific">Actinomyces johnsonii F0542</name>
    <dbReference type="NCBI Taxonomy" id="1321818"/>
    <lineage>
        <taxon>Bacteria</taxon>
        <taxon>Bacillati</taxon>
        <taxon>Actinomycetota</taxon>
        <taxon>Actinomycetes</taxon>
        <taxon>Actinomycetales</taxon>
        <taxon>Actinomycetaceae</taxon>
        <taxon>Actinomyces</taxon>
    </lineage>
</organism>
<dbReference type="InterPro" id="IPR025827">
    <property type="entry name" value="Zn_ribbon_recom_dom"/>
</dbReference>
<dbReference type="GO" id="GO:0000150">
    <property type="term" value="F:DNA strand exchange activity"/>
    <property type="evidence" value="ECO:0007669"/>
    <property type="project" value="InterPro"/>
</dbReference>
<dbReference type="RefSeq" id="WP_021610479.1">
    <property type="nucleotide sequence ID" value="NZ_KE952096.1"/>
</dbReference>
<dbReference type="HOGENOM" id="CLU_010686_18_10_11"/>
<dbReference type="InterPro" id="IPR036162">
    <property type="entry name" value="Resolvase-like_N_sf"/>
</dbReference>
<evidence type="ECO:0000256" key="2">
    <source>
        <dbReference type="ARBA" id="ARBA00023125"/>
    </source>
</evidence>
<dbReference type="PROSITE" id="PS51736">
    <property type="entry name" value="RECOMBINASES_3"/>
    <property type="match status" value="1"/>
</dbReference>
<reference evidence="10 11" key="1">
    <citation type="submission" date="2013-08" db="EMBL/GenBank/DDBJ databases">
        <authorList>
            <person name="Weinstock G."/>
            <person name="Sodergren E."/>
            <person name="Wylie T."/>
            <person name="Fulton L."/>
            <person name="Fulton R."/>
            <person name="Fronick C."/>
            <person name="O'Laughlin M."/>
            <person name="Godfrey J."/>
            <person name="Miner T."/>
            <person name="Herter B."/>
            <person name="Appelbaum E."/>
            <person name="Cordes M."/>
            <person name="Lek S."/>
            <person name="Wollam A."/>
            <person name="Pepin K.H."/>
            <person name="Palsikar V.B."/>
            <person name="Mitreva M."/>
            <person name="Wilson R.K."/>
        </authorList>
    </citation>
    <scope>NUCLEOTIDE SEQUENCE [LARGE SCALE GENOMIC DNA]</scope>
    <source>
        <strain evidence="10 11">F0542</strain>
    </source>
</reference>
<dbReference type="PANTHER" id="PTHR30461">
    <property type="entry name" value="DNA-INVERTASE FROM LAMBDOID PROPHAGE"/>
    <property type="match status" value="1"/>
</dbReference>
<evidence type="ECO:0000313" key="11">
    <source>
        <dbReference type="Proteomes" id="UP000016536"/>
    </source>
</evidence>
<dbReference type="Pfam" id="PF07508">
    <property type="entry name" value="Recombinase"/>
    <property type="match status" value="1"/>
</dbReference>
<gene>
    <name evidence="10" type="ORF">HMPREF1979_01135</name>
</gene>
<feature type="compositionally biased region" description="Low complexity" evidence="7">
    <location>
        <begin position="621"/>
        <end position="630"/>
    </location>
</feature>
<feature type="domain" description="Recombinase" evidence="9">
    <location>
        <begin position="180"/>
        <end position="299"/>
    </location>
</feature>
<dbReference type="InterPro" id="IPR006119">
    <property type="entry name" value="Resolv_N"/>
</dbReference>
<keyword evidence="11" id="KW-1185">Reference proteome</keyword>
<dbReference type="GO" id="GO:0015074">
    <property type="term" value="P:DNA integration"/>
    <property type="evidence" value="ECO:0007669"/>
    <property type="project" value="UniProtKB-KW"/>
</dbReference>
<dbReference type="EMBL" id="AWSE01000052">
    <property type="protein sequence ID" value="ERH24708.1"/>
    <property type="molecule type" value="Genomic_DNA"/>
</dbReference>
<dbReference type="SUPFAM" id="SSF53041">
    <property type="entry name" value="Resolvase-like"/>
    <property type="match status" value="1"/>
</dbReference>
<evidence type="ECO:0000256" key="6">
    <source>
        <dbReference type="SAM" id="Coils"/>
    </source>
</evidence>
<evidence type="ECO:0000259" key="9">
    <source>
        <dbReference type="PROSITE" id="PS51737"/>
    </source>
</evidence>
<dbReference type="PROSITE" id="PS00397">
    <property type="entry name" value="RECOMBINASES_1"/>
    <property type="match status" value="1"/>
</dbReference>
<dbReference type="Proteomes" id="UP000016536">
    <property type="component" value="Unassembled WGS sequence"/>
</dbReference>
<keyword evidence="2" id="KW-0238">DNA-binding</keyword>
<dbReference type="AlphaFoldDB" id="U1RYG8"/>
<feature type="region of interest" description="Disordered" evidence="7">
    <location>
        <begin position="594"/>
        <end position="654"/>
    </location>
</feature>
<accession>U1RYG8</accession>
<dbReference type="PROSITE" id="PS51737">
    <property type="entry name" value="RECOMBINASE_DNA_BIND"/>
    <property type="match status" value="1"/>
</dbReference>
<dbReference type="Gene3D" id="3.90.1750.20">
    <property type="entry name" value="Putative Large Serine Recombinase, Chain B, Domain 2"/>
    <property type="match status" value="1"/>
</dbReference>
<dbReference type="PANTHER" id="PTHR30461:SF23">
    <property type="entry name" value="DNA RECOMBINASE-RELATED"/>
    <property type="match status" value="1"/>
</dbReference>
<feature type="compositionally biased region" description="Polar residues" evidence="7">
    <location>
        <begin position="636"/>
        <end position="646"/>
    </location>
</feature>
<dbReference type="SMART" id="SM00857">
    <property type="entry name" value="Resolvase"/>
    <property type="match status" value="1"/>
</dbReference>
<dbReference type="InterPro" id="IPR006118">
    <property type="entry name" value="Recombinase_CS"/>
</dbReference>
<evidence type="ECO:0000256" key="3">
    <source>
        <dbReference type="ARBA" id="ARBA00023172"/>
    </source>
</evidence>
<proteinExistence type="predicted"/>
<dbReference type="CDD" id="cd00338">
    <property type="entry name" value="Ser_Recombinase"/>
    <property type="match status" value="1"/>
</dbReference>
<protein>
    <submittedName>
        <fullName evidence="10">Resolvase protein</fullName>
    </submittedName>
</protein>